<dbReference type="EMBL" id="CBTK010000035">
    <property type="protein sequence ID" value="CDH43702.1"/>
    <property type="molecule type" value="Genomic_DNA"/>
</dbReference>
<comment type="caution">
    <text evidence="2">The sequence shown here is derived from an EMBL/GenBank/DDBJ whole genome shotgun (WGS) entry which is preliminary data.</text>
</comment>
<evidence type="ECO:0000313" key="3">
    <source>
        <dbReference type="Proteomes" id="UP000019184"/>
    </source>
</evidence>
<reference evidence="2 3" key="1">
    <citation type="journal article" date="2014" name="ISME J.">
        <title>Candidatus Competibacter-lineage genomes retrieved from metagenomes reveal functional metabolic diversity.</title>
        <authorList>
            <person name="McIlroy S.J."/>
            <person name="Albertsen M."/>
            <person name="Andresen E.K."/>
            <person name="Saunders A.M."/>
            <person name="Kristiansen R."/>
            <person name="Stokholm-Bjerregaard M."/>
            <person name="Nielsen K.L."/>
            <person name="Nielsen P.H."/>
        </authorList>
    </citation>
    <scope>NUCLEOTIDE SEQUENCE [LARGE SCALE GENOMIC DNA]</scope>
    <source>
        <strain evidence="2 3">Run_B_J11</strain>
    </source>
</reference>
<keyword evidence="3" id="KW-1185">Reference proteome</keyword>
<feature type="region of interest" description="Disordered" evidence="1">
    <location>
        <begin position="1"/>
        <end position="78"/>
    </location>
</feature>
<organism evidence="2 3">
    <name type="scientific">Candidatus Contendobacter odensis Run_B_J11</name>
    <dbReference type="NCBI Taxonomy" id="1400861"/>
    <lineage>
        <taxon>Bacteria</taxon>
        <taxon>Pseudomonadati</taxon>
        <taxon>Pseudomonadota</taxon>
        <taxon>Gammaproteobacteria</taxon>
        <taxon>Candidatus Competibacteraceae</taxon>
        <taxon>Candidatus Contendibacter</taxon>
    </lineage>
</organism>
<evidence type="ECO:0000256" key="1">
    <source>
        <dbReference type="SAM" id="MobiDB-lite"/>
    </source>
</evidence>
<evidence type="ECO:0000313" key="2">
    <source>
        <dbReference type="EMBL" id="CDH43702.1"/>
    </source>
</evidence>
<feature type="compositionally biased region" description="Polar residues" evidence="1">
    <location>
        <begin position="1"/>
        <end position="19"/>
    </location>
</feature>
<gene>
    <name evidence="2" type="ORF">BN874_130027</name>
</gene>
<name>A0A7U7J1N8_9GAMM</name>
<dbReference type="Proteomes" id="UP000019184">
    <property type="component" value="Unassembled WGS sequence"/>
</dbReference>
<sequence length="78" mass="8924">MSQKSTSAEEVQHQQSQRHAGQPGKPQYAVLQLGHLQQGMTQGLRAEERQNTFQHQHQPECRQQFIPHGGVRNLAQRD</sequence>
<protein>
    <submittedName>
        <fullName evidence="2">Uncharacterized protein</fullName>
    </submittedName>
</protein>
<proteinExistence type="predicted"/>
<dbReference type="AlphaFoldDB" id="A0A7U7J1N8"/>
<accession>A0A7U7J1N8</accession>